<name>A0A1E5QAV8_9PROT</name>
<protein>
    <recommendedName>
        <fullName evidence="3">Antitoxin SocA-like Panacea domain-containing protein</fullName>
    </recommendedName>
</protein>
<accession>A0A1E5QAV8</accession>
<dbReference type="OrthoDB" id="7352766at2"/>
<organism evidence="1 2">
    <name type="scientific">Magnetovibrio blakemorei</name>
    <dbReference type="NCBI Taxonomy" id="28181"/>
    <lineage>
        <taxon>Bacteria</taxon>
        <taxon>Pseudomonadati</taxon>
        <taxon>Pseudomonadota</taxon>
        <taxon>Alphaproteobacteria</taxon>
        <taxon>Rhodospirillales</taxon>
        <taxon>Magnetovibrionaceae</taxon>
        <taxon>Magnetovibrio</taxon>
    </lineage>
</organism>
<dbReference type="Proteomes" id="UP000095347">
    <property type="component" value="Unassembled WGS sequence"/>
</dbReference>
<proteinExistence type="predicted"/>
<comment type="caution">
    <text evidence="1">The sequence shown here is derived from an EMBL/GenBank/DDBJ whole genome shotgun (WGS) entry which is preliminary data.</text>
</comment>
<evidence type="ECO:0000313" key="1">
    <source>
        <dbReference type="EMBL" id="OEJ69052.1"/>
    </source>
</evidence>
<evidence type="ECO:0008006" key="3">
    <source>
        <dbReference type="Google" id="ProtNLM"/>
    </source>
</evidence>
<evidence type="ECO:0000313" key="2">
    <source>
        <dbReference type="Proteomes" id="UP000095347"/>
    </source>
</evidence>
<dbReference type="RefSeq" id="WP_069956906.1">
    <property type="nucleotide sequence ID" value="NZ_MCGG01000009.1"/>
</dbReference>
<gene>
    <name evidence="1" type="ORF">BEN30_04915</name>
</gene>
<sequence length="181" mass="20504">MTFAVNSTFDVAIWYADQALNENEYLQPLKMHRLLYLSQAFYAIAYNGRKLMPAVFVADEQGPIEPTVYHAFSRGRPDVDVELFLPTEVEVFLTSIWRRFGHLKPTQLTKLITSNTAYAVALRKGNRTEIPLETMVLAFKAEAEKKETSVAKQFRGLDGQRVMLTQSGAPVKVKSWMPGSK</sequence>
<dbReference type="EMBL" id="MCGG01000009">
    <property type="protein sequence ID" value="OEJ69052.1"/>
    <property type="molecule type" value="Genomic_DNA"/>
</dbReference>
<dbReference type="AlphaFoldDB" id="A0A1E5QAV8"/>
<keyword evidence="2" id="KW-1185">Reference proteome</keyword>
<reference evidence="2" key="1">
    <citation type="submission" date="2016-07" db="EMBL/GenBank/DDBJ databases">
        <authorList>
            <person name="Florea S."/>
            <person name="Webb J.S."/>
            <person name="Jaromczyk J."/>
            <person name="Schardl C.L."/>
        </authorList>
    </citation>
    <scope>NUCLEOTIDE SEQUENCE [LARGE SCALE GENOMIC DNA]</scope>
    <source>
        <strain evidence="2">MV-1</strain>
    </source>
</reference>